<name>A0A498RF64_9FIRM</name>
<keyword evidence="1" id="KW-0472">Membrane</keyword>
<evidence type="ECO:0008006" key="4">
    <source>
        <dbReference type="Google" id="ProtNLM"/>
    </source>
</evidence>
<keyword evidence="1" id="KW-1133">Transmembrane helix</keyword>
<organism evidence="2 3">
    <name type="scientific">Lucifera butyrica</name>
    <dbReference type="NCBI Taxonomy" id="1351585"/>
    <lineage>
        <taxon>Bacteria</taxon>
        <taxon>Bacillati</taxon>
        <taxon>Bacillota</taxon>
        <taxon>Negativicutes</taxon>
        <taxon>Veillonellales</taxon>
        <taxon>Veillonellaceae</taxon>
        <taxon>Lucifera</taxon>
    </lineage>
</organism>
<keyword evidence="1" id="KW-0812">Transmembrane</keyword>
<evidence type="ECO:0000313" key="2">
    <source>
        <dbReference type="EMBL" id="VBB08742.1"/>
    </source>
</evidence>
<dbReference type="Proteomes" id="UP000277811">
    <property type="component" value="Unassembled WGS sequence"/>
</dbReference>
<dbReference type="AlphaFoldDB" id="A0A498RF64"/>
<gene>
    <name evidence="2" type="ORF">LUCI_4020</name>
</gene>
<dbReference type="RefSeq" id="WP_122629601.1">
    <property type="nucleotide sequence ID" value="NZ_UPPP01000094.1"/>
</dbReference>
<reference evidence="2 3" key="1">
    <citation type="submission" date="2018-06" db="EMBL/GenBank/DDBJ databases">
        <authorList>
            <person name="Strepis N."/>
        </authorList>
    </citation>
    <scope>NUCLEOTIDE SEQUENCE [LARGE SCALE GENOMIC DNA]</scope>
    <source>
        <strain evidence="2">LUCI</strain>
    </source>
</reference>
<evidence type="ECO:0000256" key="1">
    <source>
        <dbReference type="SAM" id="Phobius"/>
    </source>
</evidence>
<feature type="transmembrane region" description="Helical" evidence="1">
    <location>
        <begin position="12"/>
        <end position="35"/>
    </location>
</feature>
<feature type="transmembrane region" description="Helical" evidence="1">
    <location>
        <begin position="138"/>
        <end position="162"/>
    </location>
</feature>
<feature type="transmembrane region" description="Helical" evidence="1">
    <location>
        <begin position="104"/>
        <end position="126"/>
    </location>
</feature>
<dbReference type="EMBL" id="UPPP01000094">
    <property type="protein sequence ID" value="VBB08742.1"/>
    <property type="molecule type" value="Genomic_DNA"/>
</dbReference>
<keyword evidence="3" id="KW-1185">Reference proteome</keyword>
<feature type="transmembrane region" description="Helical" evidence="1">
    <location>
        <begin position="47"/>
        <end position="73"/>
    </location>
</feature>
<feature type="transmembrane region" description="Helical" evidence="1">
    <location>
        <begin position="79"/>
        <end position="97"/>
    </location>
</feature>
<dbReference type="OrthoDB" id="1682230at2"/>
<accession>A0A498RF64</accession>
<sequence length="169" mass="18771">MQGIDSQKLTRLSLLAALALLFQSLRFILPIPVFFSTFLIGSLVNAVLLVSVYFLGIWETVLIACITPLVAYFQQLLPLPVFIIPIAIGNTLYAGMFHLLKRQWLGTGIAAIVKTLFLWESFRWLMSLVAIPPKMAAGILFIMSWPQLVTGILGGMLAILLIQRLKLSL</sequence>
<protein>
    <recommendedName>
        <fullName evidence="4">Ecf transporter substrate-specific component</fullName>
    </recommendedName>
</protein>
<evidence type="ECO:0000313" key="3">
    <source>
        <dbReference type="Proteomes" id="UP000277811"/>
    </source>
</evidence>
<proteinExistence type="predicted"/>